<keyword evidence="1" id="KW-0812">Transmembrane</keyword>
<keyword evidence="1" id="KW-0472">Membrane</keyword>
<dbReference type="InterPro" id="IPR046188">
    <property type="entry name" value="DUF6216"/>
</dbReference>
<proteinExistence type="predicted"/>
<dbReference type="OrthoDB" id="8690396at2"/>
<accession>H1SAW2</accession>
<protein>
    <recommendedName>
        <fullName evidence="4">Transmembrane protein</fullName>
    </recommendedName>
</protein>
<feature type="transmembrane region" description="Helical" evidence="1">
    <location>
        <begin position="44"/>
        <end position="68"/>
    </location>
</feature>
<organism evidence="2 3">
    <name type="scientific">Cupriavidus basilensis OR16</name>
    <dbReference type="NCBI Taxonomy" id="1127483"/>
    <lineage>
        <taxon>Bacteria</taxon>
        <taxon>Pseudomonadati</taxon>
        <taxon>Pseudomonadota</taxon>
        <taxon>Betaproteobacteria</taxon>
        <taxon>Burkholderiales</taxon>
        <taxon>Burkholderiaceae</taxon>
        <taxon>Cupriavidus</taxon>
    </lineage>
</organism>
<evidence type="ECO:0000256" key="1">
    <source>
        <dbReference type="SAM" id="Phobius"/>
    </source>
</evidence>
<dbReference type="Proteomes" id="UP000005808">
    <property type="component" value="Unassembled WGS sequence"/>
</dbReference>
<gene>
    <name evidence="2" type="ORF">OR16_26378</name>
</gene>
<sequence length="200" mass="21752">MQPAKTPELAYTASIAEDGTRRAVTIRSTEVVLSPPKHYLPGKFVTAGIALLMTFGIAQLAVSPVAYLQMRASKTWFKTDATTVKSPFDAWSFDATDCSTDTTKVTRITGFLVSETDAICKALREDGLKPLVKQTIEFQGWTGVVGLLITLMIVFFSILAAFAAQEAVLLRKRLYGEGTSVTTSRTEVVEESSCVAKDSR</sequence>
<name>H1SAW2_9BURK</name>
<reference evidence="2 3" key="1">
    <citation type="journal article" date="2012" name="J. Bacteriol.">
        <title>De Novo Genome Project of Cupriavidus basilensis OR16.</title>
        <authorList>
            <person name="Cserhati M."/>
            <person name="Kriszt B."/>
            <person name="Szoboszlay S."/>
            <person name="Toth A."/>
            <person name="Szabo I."/>
            <person name="Tancsics A."/>
            <person name="Nagy I."/>
            <person name="Horvath B."/>
            <person name="Nagy I."/>
            <person name="Kukolya J."/>
        </authorList>
    </citation>
    <scope>NUCLEOTIDE SEQUENCE [LARGE SCALE GENOMIC DNA]</scope>
    <source>
        <strain evidence="2 3">OR16</strain>
    </source>
</reference>
<dbReference type="AlphaFoldDB" id="H1SAW2"/>
<dbReference type="Pfam" id="PF19723">
    <property type="entry name" value="DUF6216"/>
    <property type="match status" value="1"/>
</dbReference>
<keyword evidence="1" id="KW-1133">Transmembrane helix</keyword>
<feature type="transmembrane region" description="Helical" evidence="1">
    <location>
        <begin position="141"/>
        <end position="164"/>
    </location>
</feature>
<dbReference type="EMBL" id="AHJE01000067">
    <property type="protein sequence ID" value="EHP40339.1"/>
    <property type="molecule type" value="Genomic_DNA"/>
</dbReference>
<dbReference type="RefSeq" id="WP_006160735.1">
    <property type="nucleotide sequence ID" value="NZ_AHJE01000067.1"/>
</dbReference>
<evidence type="ECO:0000313" key="3">
    <source>
        <dbReference type="Proteomes" id="UP000005808"/>
    </source>
</evidence>
<evidence type="ECO:0008006" key="4">
    <source>
        <dbReference type="Google" id="ProtNLM"/>
    </source>
</evidence>
<evidence type="ECO:0000313" key="2">
    <source>
        <dbReference type="EMBL" id="EHP40339.1"/>
    </source>
</evidence>
<comment type="caution">
    <text evidence="2">The sequence shown here is derived from an EMBL/GenBank/DDBJ whole genome shotgun (WGS) entry which is preliminary data.</text>
</comment>